<accession>A0A8J4ADL2</accession>
<dbReference type="SUPFAM" id="SSF56024">
    <property type="entry name" value="Phospholipase D/nuclease"/>
    <property type="match status" value="1"/>
</dbReference>
<dbReference type="EMBL" id="BOPO01000101">
    <property type="protein sequence ID" value="GIL29636.1"/>
    <property type="molecule type" value="Genomic_DNA"/>
</dbReference>
<keyword evidence="7" id="KW-0732">Signal</keyword>
<feature type="chain" id="PRO_5035298815" description="phospholipase D" evidence="7">
    <location>
        <begin position="25"/>
        <end position="415"/>
    </location>
</feature>
<evidence type="ECO:0000256" key="3">
    <source>
        <dbReference type="ARBA" id="ARBA00012027"/>
    </source>
</evidence>
<dbReference type="AlphaFoldDB" id="A0A8J4ADL2"/>
<dbReference type="GO" id="GO:0004630">
    <property type="term" value="F:phospholipase D activity"/>
    <property type="evidence" value="ECO:0007669"/>
    <property type="project" value="UniProtKB-EC"/>
</dbReference>
<evidence type="ECO:0000256" key="7">
    <source>
        <dbReference type="SAM" id="SignalP"/>
    </source>
</evidence>
<evidence type="ECO:0000259" key="8">
    <source>
        <dbReference type="PROSITE" id="PS50035"/>
    </source>
</evidence>
<dbReference type="GO" id="GO:0016891">
    <property type="term" value="F:RNA endonuclease activity producing 5'-phosphomonoesters, hydrolytic mechanism"/>
    <property type="evidence" value="ECO:0007669"/>
    <property type="project" value="TreeGrafter"/>
</dbReference>
<reference evidence="10" key="1">
    <citation type="journal article" date="2021" name="Int. J. Syst. Evol. Microbiol.">
        <title>Actinocatenispora comari sp. nov., an endophytic actinomycete isolated from aerial parts of Comarum salesowianum.</title>
        <authorList>
            <person name="Oyunbileg N."/>
            <person name="Iizaka Y."/>
            <person name="Hamada M."/>
            <person name="Davaapurev B.O."/>
            <person name="Fukumoto A."/>
            <person name="Tsetseg B."/>
            <person name="Kato F."/>
            <person name="Tamura T."/>
            <person name="Batkhuu J."/>
            <person name="Anzai Y."/>
        </authorList>
    </citation>
    <scope>NUCLEOTIDE SEQUENCE [LARGE SCALE GENOMIC DNA]</scope>
    <source>
        <strain evidence="10">NUM-2625</strain>
    </source>
</reference>
<evidence type="ECO:0000313" key="9">
    <source>
        <dbReference type="EMBL" id="GIL29636.1"/>
    </source>
</evidence>
<evidence type="ECO:0000256" key="2">
    <source>
        <dbReference type="ARBA" id="ARBA00008664"/>
    </source>
</evidence>
<evidence type="ECO:0000256" key="6">
    <source>
        <dbReference type="ARBA" id="ARBA00023098"/>
    </source>
</evidence>
<dbReference type="GO" id="GO:0016042">
    <property type="term" value="P:lipid catabolic process"/>
    <property type="evidence" value="ECO:0007669"/>
    <property type="project" value="UniProtKB-KW"/>
</dbReference>
<dbReference type="Proteomes" id="UP000614996">
    <property type="component" value="Unassembled WGS sequence"/>
</dbReference>
<dbReference type="InterPro" id="IPR001736">
    <property type="entry name" value="PLipase_D/transphosphatidylase"/>
</dbReference>
<feature type="signal peptide" evidence="7">
    <location>
        <begin position="1"/>
        <end position="24"/>
    </location>
</feature>
<keyword evidence="4" id="KW-0378">Hydrolase</keyword>
<dbReference type="Gene3D" id="3.30.870.10">
    <property type="entry name" value="Endonuclease Chain A"/>
    <property type="match status" value="2"/>
</dbReference>
<protein>
    <recommendedName>
        <fullName evidence="3">phospholipase D</fullName>
        <ecNumber evidence="3">3.1.4.4</ecNumber>
    </recommendedName>
</protein>
<comment type="catalytic activity">
    <reaction evidence="1">
        <text>a 1,2-diacyl-sn-glycero-3-phosphocholine + H2O = a 1,2-diacyl-sn-glycero-3-phosphate + choline + H(+)</text>
        <dbReference type="Rhea" id="RHEA:14445"/>
        <dbReference type="ChEBI" id="CHEBI:15354"/>
        <dbReference type="ChEBI" id="CHEBI:15377"/>
        <dbReference type="ChEBI" id="CHEBI:15378"/>
        <dbReference type="ChEBI" id="CHEBI:57643"/>
        <dbReference type="ChEBI" id="CHEBI:58608"/>
        <dbReference type="EC" id="3.1.4.4"/>
    </reaction>
</comment>
<dbReference type="PROSITE" id="PS50035">
    <property type="entry name" value="PLD"/>
    <property type="match status" value="1"/>
</dbReference>
<proteinExistence type="inferred from homology"/>
<evidence type="ECO:0000313" key="10">
    <source>
        <dbReference type="Proteomes" id="UP000614996"/>
    </source>
</evidence>
<organism evidence="9 10">
    <name type="scientific">Actinocatenispora comari</name>
    <dbReference type="NCBI Taxonomy" id="2807577"/>
    <lineage>
        <taxon>Bacteria</taxon>
        <taxon>Bacillati</taxon>
        <taxon>Actinomycetota</taxon>
        <taxon>Actinomycetes</taxon>
        <taxon>Micromonosporales</taxon>
        <taxon>Micromonosporaceae</taxon>
        <taxon>Actinocatenispora</taxon>
    </lineage>
</organism>
<evidence type="ECO:0000256" key="4">
    <source>
        <dbReference type="ARBA" id="ARBA00022801"/>
    </source>
</evidence>
<dbReference type="PANTHER" id="PTHR43856">
    <property type="entry name" value="CARDIOLIPIN HYDROLASE"/>
    <property type="match status" value="1"/>
</dbReference>
<dbReference type="Pfam" id="PF13091">
    <property type="entry name" value="PLDc_2"/>
    <property type="match status" value="2"/>
</dbReference>
<dbReference type="EC" id="3.1.4.4" evidence="3"/>
<dbReference type="InterPro" id="IPR025202">
    <property type="entry name" value="PLD-like_dom"/>
</dbReference>
<dbReference type="PANTHER" id="PTHR43856:SF1">
    <property type="entry name" value="MITOCHONDRIAL CARDIOLIPIN HYDROLASE"/>
    <property type="match status" value="1"/>
</dbReference>
<feature type="domain" description="PLD phosphodiesterase" evidence="8">
    <location>
        <begin position="337"/>
        <end position="372"/>
    </location>
</feature>
<evidence type="ECO:0000256" key="5">
    <source>
        <dbReference type="ARBA" id="ARBA00022963"/>
    </source>
</evidence>
<comment type="caution">
    <text evidence="9">The sequence shown here is derived from an EMBL/GenBank/DDBJ whole genome shotgun (WGS) entry which is preliminary data.</text>
</comment>
<dbReference type="InterPro" id="IPR051406">
    <property type="entry name" value="PLD_domain"/>
</dbReference>
<keyword evidence="6" id="KW-0443">Lipid metabolism</keyword>
<keyword evidence="5" id="KW-0442">Lipid degradation</keyword>
<sequence length="415" mass="44498">MLSVAATAVCLVAGMLAGSPPAAAATLTTQAIFNDPGGSASAQSAIVDKVVELIDAAPAGSRVRMSMFYADDVRIPNALIAAHQRGVNVQVIFSYKETGETLWSSLTGALGTDKSKASYAITCPQNRGCVGNRQLSSVYSINHNKFFLFSSTEGASDVVVQSSANLHNGRDGTKGWNNALILTGKPDIYDAYSGYFDDLARMTTNNNYYDTGRPPVTSGNAKIHFFPRQESSGANVYRDPTEDTIETVLDHISCFGNTKVGTADNHRTVIRVNTHIFSRPYLATKLAELDAAGCYVEVVENFAAGDTGLAHESLSDLLKKTSSAYNGVVVGYFCSTDSVWTHSKYLAVDGKYYGVPDRRLVWTGSANLSTNSLRQSDETILQLEDPTIAEAYRANFHDVLTAATHHPANGGSITC</sequence>
<comment type="similarity">
    <text evidence="2">Belongs to the phospholipase D family.</text>
</comment>
<evidence type="ECO:0000256" key="1">
    <source>
        <dbReference type="ARBA" id="ARBA00000798"/>
    </source>
</evidence>
<keyword evidence="10" id="KW-1185">Reference proteome</keyword>
<gene>
    <name evidence="9" type="ORF">NUM_48900</name>
</gene>
<name>A0A8J4ADL2_9ACTN</name>
<dbReference type="GO" id="GO:0006793">
    <property type="term" value="P:phosphorus metabolic process"/>
    <property type="evidence" value="ECO:0007669"/>
    <property type="project" value="UniProtKB-ARBA"/>
</dbReference>